<dbReference type="EMBL" id="CP127225">
    <property type="protein sequence ID" value="WIX07227.1"/>
    <property type="molecule type" value="Genomic_DNA"/>
</dbReference>
<evidence type="ECO:0000313" key="2">
    <source>
        <dbReference type="Proteomes" id="UP001228059"/>
    </source>
</evidence>
<evidence type="ECO:0000313" key="1">
    <source>
        <dbReference type="EMBL" id="WIX07227.1"/>
    </source>
</evidence>
<reference evidence="1 2" key="1">
    <citation type="submission" date="2023-05" db="EMBL/GenBank/DDBJ databases">
        <title>Complete Genome Resource of Xanthomonas oryzae pv. leersiae Strain YNJC Isolated From Plateau Japonica Rice in Southwest China.</title>
        <authorList>
            <person name="Aa X."/>
            <person name="Mei L."/>
            <person name="Liu P."/>
            <person name="Yang Y."/>
            <person name="Tang C."/>
            <person name="Zhang F."/>
            <person name="Dong C."/>
            <person name="Wang B."/>
            <person name="Chen X."/>
            <person name="Dai L."/>
        </authorList>
    </citation>
    <scope>NUCLEOTIDE SEQUENCE [LARGE SCALE GENOMIC DNA]</scope>
    <source>
        <strain evidence="1 2">YNJC</strain>
    </source>
</reference>
<dbReference type="AlphaFoldDB" id="A0AAJ6GYV1"/>
<sequence>MNRSMNRSMNASVVHMVLMQTRSCVDARAQGPKRACAYRIHLDDMGEGVQ</sequence>
<accession>A0AAJ6GYV1</accession>
<name>A0AAJ6GYV1_9XANT</name>
<gene>
    <name evidence="1" type="ORF">QN060_03710</name>
</gene>
<proteinExistence type="predicted"/>
<organism evidence="1 2">
    <name type="scientific">Xanthomonas oryzae pv. leersiae</name>
    <dbReference type="NCBI Taxonomy" id="3112258"/>
    <lineage>
        <taxon>Bacteria</taxon>
        <taxon>Pseudomonadati</taxon>
        <taxon>Pseudomonadota</taxon>
        <taxon>Gammaproteobacteria</taxon>
        <taxon>Lysobacterales</taxon>
        <taxon>Lysobacteraceae</taxon>
        <taxon>Xanthomonas</taxon>
    </lineage>
</organism>
<dbReference type="Proteomes" id="UP001228059">
    <property type="component" value="Chromosome"/>
</dbReference>
<dbReference type="RefSeq" id="WP_285957042.1">
    <property type="nucleotide sequence ID" value="NZ_CP127225.1"/>
</dbReference>
<protein>
    <submittedName>
        <fullName evidence="1">Uncharacterized protein</fullName>
    </submittedName>
</protein>